<accession>A0A382UZG2</accession>
<dbReference type="GO" id="GO:0003677">
    <property type="term" value="F:DNA binding"/>
    <property type="evidence" value="ECO:0007669"/>
    <property type="project" value="InterPro"/>
</dbReference>
<dbReference type="Gene3D" id="3.40.50.1010">
    <property type="entry name" value="5'-nuclease"/>
    <property type="match status" value="1"/>
</dbReference>
<dbReference type="EMBL" id="UINC01148006">
    <property type="protein sequence ID" value="SVD39652.1"/>
    <property type="molecule type" value="Genomic_DNA"/>
</dbReference>
<name>A0A382UZG2_9ZZZZ</name>
<dbReference type="Pfam" id="PF02739">
    <property type="entry name" value="5_3_exonuc_N"/>
    <property type="match status" value="1"/>
</dbReference>
<dbReference type="GO" id="GO:0017108">
    <property type="term" value="F:5'-flap endonuclease activity"/>
    <property type="evidence" value="ECO:0007669"/>
    <property type="project" value="InterPro"/>
</dbReference>
<dbReference type="InterPro" id="IPR020046">
    <property type="entry name" value="5-3_exonucl_a-hlix_arch_N"/>
</dbReference>
<evidence type="ECO:0000313" key="2">
    <source>
        <dbReference type="EMBL" id="SVD39652.1"/>
    </source>
</evidence>
<dbReference type="SUPFAM" id="SSF88723">
    <property type="entry name" value="PIN domain-like"/>
    <property type="match status" value="1"/>
</dbReference>
<reference evidence="2" key="1">
    <citation type="submission" date="2018-05" db="EMBL/GenBank/DDBJ databases">
        <authorList>
            <person name="Lanie J.A."/>
            <person name="Ng W.-L."/>
            <person name="Kazmierczak K.M."/>
            <person name="Andrzejewski T.M."/>
            <person name="Davidsen T.M."/>
            <person name="Wayne K.J."/>
            <person name="Tettelin H."/>
            <person name="Glass J.I."/>
            <person name="Rusch D."/>
            <person name="Podicherti R."/>
            <person name="Tsui H.-C.T."/>
            <person name="Winkler M.E."/>
        </authorList>
    </citation>
    <scope>NUCLEOTIDE SEQUENCE</scope>
</reference>
<dbReference type="AlphaFoldDB" id="A0A382UZG2"/>
<organism evidence="2">
    <name type="scientific">marine metagenome</name>
    <dbReference type="NCBI Taxonomy" id="408172"/>
    <lineage>
        <taxon>unclassified sequences</taxon>
        <taxon>metagenomes</taxon>
        <taxon>ecological metagenomes</taxon>
    </lineage>
</organism>
<feature type="non-terminal residue" evidence="2">
    <location>
        <position position="137"/>
    </location>
</feature>
<dbReference type="CDD" id="cd09860">
    <property type="entry name" value="PIN_T4-like"/>
    <property type="match status" value="1"/>
</dbReference>
<dbReference type="PANTHER" id="PTHR42646">
    <property type="entry name" value="FLAP ENDONUCLEASE XNI"/>
    <property type="match status" value="1"/>
</dbReference>
<sequence>MILIDYSQIALANIIVGKMQDEDLIRHMILNSIRMYNRRFRDDYGQMVICADGRASWRYEYYPYYKANRKKRRGQSDLEWPEIFQILNMVRDEIKENLPYKVLHMDNCEADDIIGALVYNTQEFGQHEPVIIISSDK</sequence>
<gene>
    <name evidence="2" type="ORF">METZ01_LOCUS392506</name>
</gene>
<dbReference type="GO" id="GO:0033567">
    <property type="term" value="P:DNA replication, Okazaki fragment processing"/>
    <property type="evidence" value="ECO:0007669"/>
    <property type="project" value="InterPro"/>
</dbReference>
<dbReference type="InterPro" id="IPR038969">
    <property type="entry name" value="FEN"/>
</dbReference>
<evidence type="ECO:0000259" key="1">
    <source>
        <dbReference type="Pfam" id="PF02739"/>
    </source>
</evidence>
<feature type="domain" description="5'-3' exonuclease alpha-helical arch N-terminal" evidence="1">
    <location>
        <begin position="29"/>
        <end position="137"/>
    </location>
</feature>
<proteinExistence type="predicted"/>
<dbReference type="InterPro" id="IPR029060">
    <property type="entry name" value="PIN-like_dom_sf"/>
</dbReference>
<protein>
    <recommendedName>
        <fullName evidence="1">5'-3' exonuclease alpha-helical arch N-terminal domain-containing protein</fullName>
    </recommendedName>
</protein>
<dbReference type="PANTHER" id="PTHR42646:SF2">
    <property type="entry name" value="5'-3' EXONUCLEASE FAMILY PROTEIN"/>
    <property type="match status" value="1"/>
</dbReference>